<gene>
    <name evidence="1" type="ORF">DWW32_00720</name>
</gene>
<protein>
    <submittedName>
        <fullName evidence="1">Uncharacterized protein</fullName>
    </submittedName>
</protein>
<sequence>MKTPKEYRDNLLNHIITKQMLVDCLYSVNKRAKNYRDKEREQRAYSRCHRYVDNSAFIDGAREKKLEMYRMKDILLQILTPICIHKEFIGYKTKRIYSYEIEEYKKYKKQFFYEGQYMDDDYSIVYFGDVELKDEPINHYYLFYDLDCGHTFHTPVKKEELDKYSLPIIEISELETTGHKVNDLLSVQFVRKVIRLIEDNMYILQ</sequence>
<accession>A0A395WBA5</accession>
<name>A0A395WBA5_9FIRM</name>
<proteinExistence type="predicted"/>
<organism evidence="1 2">
    <name type="scientific">Holdemanella biformis</name>
    <dbReference type="NCBI Taxonomy" id="1735"/>
    <lineage>
        <taxon>Bacteria</taxon>
        <taxon>Bacillati</taxon>
        <taxon>Bacillota</taxon>
        <taxon>Erysipelotrichia</taxon>
        <taxon>Erysipelotrichales</taxon>
        <taxon>Erysipelotrichaceae</taxon>
        <taxon>Holdemanella</taxon>
    </lineage>
</organism>
<dbReference type="AlphaFoldDB" id="A0A395WBA5"/>
<dbReference type="GeneID" id="66579230"/>
<evidence type="ECO:0000313" key="2">
    <source>
        <dbReference type="Proteomes" id="UP000265489"/>
    </source>
</evidence>
<reference evidence="1 2" key="1">
    <citation type="submission" date="2018-08" db="EMBL/GenBank/DDBJ databases">
        <title>A genome reference for cultivated species of the human gut microbiota.</title>
        <authorList>
            <person name="Zou Y."/>
            <person name="Xue W."/>
            <person name="Luo G."/>
        </authorList>
    </citation>
    <scope>NUCLEOTIDE SEQUENCE [LARGE SCALE GENOMIC DNA]</scope>
    <source>
        <strain evidence="1 2">AF15-20</strain>
    </source>
</reference>
<dbReference type="EMBL" id="QRYQ01000001">
    <property type="protein sequence ID" value="RGU94069.1"/>
    <property type="molecule type" value="Genomic_DNA"/>
</dbReference>
<comment type="caution">
    <text evidence="1">The sequence shown here is derived from an EMBL/GenBank/DDBJ whole genome shotgun (WGS) entry which is preliminary data.</text>
</comment>
<evidence type="ECO:0000313" key="1">
    <source>
        <dbReference type="EMBL" id="RGU94069.1"/>
    </source>
</evidence>
<dbReference type="RefSeq" id="WP_118324309.1">
    <property type="nucleotide sequence ID" value="NZ_QRYH01000005.1"/>
</dbReference>
<dbReference type="Proteomes" id="UP000265489">
    <property type="component" value="Unassembled WGS sequence"/>
</dbReference>